<organism evidence="1 2">
    <name type="scientific">Fasciola gigantica</name>
    <name type="common">Giant liver fluke</name>
    <dbReference type="NCBI Taxonomy" id="46835"/>
    <lineage>
        <taxon>Eukaryota</taxon>
        <taxon>Metazoa</taxon>
        <taxon>Spiralia</taxon>
        <taxon>Lophotrochozoa</taxon>
        <taxon>Platyhelminthes</taxon>
        <taxon>Trematoda</taxon>
        <taxon>Digenea</taxon>
        <taxon>Plagiorchiida</taxon>
        <taxon>Echinostomata</taxon>
        <taxon>Echinostomatoidea</taxon>
        <taxon>Fasciolidae</taxon>
        <taxon>Fasciola</taxon>
    </lineage>
</organism>
<dbReference type="AlphaFoldDB" id="A0A504Z4M6"/>
<gene>
    <name evidence="1" type="ORF">FGIG_00589</name>
</gene>
<comment type="caution">
    <text evidence="1">The sequence shown here is derived from an EMBL/GenBank/DDBJ whole genome shotgun (WGS) entry which is preliminary data.</text>
</comment>
<evidence type="ECO:0000313" key="1">
    <source>
        <dbReference type="EMBL" id="TPP64868.1"/>
    </source>
</evidence>
<sequence length="187" mass="21090">MKPVKSLSETSDRSICKDKLLPLEGLNPLKLLKMLFARLSSYSYDFLIPYTCPESFVSSKVVQGLLEVTNQRGPTIHSEIKGHGTRDFPFLFERDPPCKRILLVINKTSLPVDCPHQGRWSLEEIAEPLVNPSFSAVLCEVIAPNPTNSHCIANAENIEDLVGALTRLKEADYRYRLINLAFSPRMF</sequence>
<keyword evidence="2" id="KW-1185">Reference proteome</keyword>
<accession>A0A504Z4M6</accession>
<evidence type="ECO:0000313" key="2">
    <source>
        <dbReference type="Proteomes" id="UP000316759"/>
    </source>
</evidence>
<reference evidence="1 2" key="1">
    <citation type="submission" date="2019-04" db="EMBL/GenBank/DDBJ databases">
        <title>Annotation for the trematode Fasciola gigantica.</title>
        <authorList>
            <person name="Choi Y.-J."/>
        </authorList>
    </citation>
    <scope>NUCLEOTIDE SEQUENCE [LARGE SCALE GENOMIC DNA]</scope>
    <source>
        <strain evidence="1">Uganda_cow_1</strain>
    </source>
</reference>
<protein>
    <submittedName>
        <fullName evidence="1">Uncharacterized protein</fullName>
    </submittedName>
</protein>
<dbReference type="Proteomes" id="UP000316759">
    <property type="component" value="Unassembled WGS sequence"/>
</dbReference>
<name>A0A504Z4M6_FASGI</name>
<dbReference type="EMBL" id="SUNJ01003941">
    <property type="protein sequence ID" value="TPP64868.1"/>
    <property type="molecule type" value="Genomic_DNA"/>
</dbReference>
<proteinExistence type="predicted"/>